<dbReference type="PANTHER" id="PTHR21180:SF32">
    <property type="entry name" value="ENDONUCLEASE_EXONUCLEASE_PHOSPHATASE FAMILY DOMAIN-CONTAINING PROTEIN 1"/>
    <property type="match status" value="1"/>
</dbReference>
<evidence type="ECO:0000256" key="1">
    <source>
        <dbReference type="SAM" id="Phobius"/>
    </source>
</evidence>
<reference evidence="3 4" key="1">
    <citation type="submission" date="2021-06" db="EMBL/GenBank/DDBJ databases">
        <authorList>
            <person name="Sun Q."/>
            <person name="Li D."/>
        </authorList>
    </citation>
    <scope>NUCLEOTIDE SEQUENCE [LARGE SCALE GENOMIC DNA]</scope>
    <source>
        <strain evidence="3 4">MSJ-6</strain>
    </source>
</reference>
<dbReference type="InterPro" id="IPR003583">
    <property type="entry name" value="Hlx-hairpin-Hlx_DNA-bd_motif"/>
</dbReference>
<feature type="transmembrane region" description="Helical" evidence="1">
    <location>
        <begin position="7"/>
        <end position="27"/>
    </location>
</feature>
<keyword evidence="1" id="KW-1133">Transmembrane helix</keyword>
<gene>
    <name evidence="3" type="ORF">KQJ23_11190</name>
</gene>
<proteinExistence type="predicted"/>
<keyword evidence="1" id="KW-0812">Transmembrane</keyword>
<evidence type="ECO:0000259" key="2">
    <source>
        <dbReference type="SMART" id="SM00278"/>
    </source>
</evidence>
<dbReference type="Pfam" id="PF12836">
    <property type="entry name" value="HHH_3"/>
    <property type="match status" value="1"/>
</dbReference>
<dbReference type="PANTHER" id="PTHR21180">
    <property type="entry name" value="ENDONUCLEASE/EXONUCLEASE/PHOSPHATASE FAMILY DOMAIN-CONTAINING PROTEIN 1"/>
    <property type="match status" value="1"/>
</dbReference>
<dbReference type="Proteomes" id="UP000743001">
    <property type="component" value="Unassembled WGS sequence"/>
</dbReference>
<dbReference type="EMBL" id="JAHLQJ010000008">
    <property type="protein sequence ID" value="MBU5672387.1"/>
    <property type="molecule type" value="Genomic_DNA"/>
</dbReference>
<dbReference type="SMART" id="SM00278">
    <property type="entry name" value="HhH1"/>
    <property type="match status" value="2"/>
</dbReference>
<evidence type="ECO:0000313" key="3">
    <source>
        <dbReference type="EMBL" id="MBU5672387.1"/>
    </source>
</evidence>
<comment type="caution">
    <text evidence="3">The sequence shown here is derived from an EMBL/GenBank/DDBJ whole genome shotgun (WGS) entry which is preliminary data.</text>
</comment>
<dbReference type="InterPro" id="IPR051675">
    <property type="entry name" value="Endo/Exo/Phosphatase_dom_1"/>
</dbReference>
<feature type="domain" description="Helix-hairpin-helix DNA-binding motif class 1" evidence="2">
    <location>
        <begin position="143"/>
        <end position="162"/>
    </location>
</feature>
<protein>
    <submittedName>
        <fullName evidence="3">Helix-hairpin-helix domain-containing protein</fullName>
    </submittedName>
</protein>
<accession>A0ABS6FQ76</accession>
<evidence type="ECO:0000313" key="4">
    <source>
        <dbReference type="Proteomes" id="UP000743001"/>
    </source>
</evidence>
<feature type="domain" description="Helix-hairpin-helix DNA-binding motif class 1" evidence="2">
    <location>
        <begin position="113"/>
        <end position="132"/>
    </location>
</feature>
<name>A0ABS6FQ76_9BACL</name>
<dbReference type="NCBIfam" id="TIGR00426">
    <property type="entry name" value="competence protein ComEA helix-hairpin-helix repeat region"/>
    <property type="match status" value="1"/>
</dbReference>
<dbReference type="InterPro" id="IPR004509">
    <property type="entry name" value="Competence_ComEA_HhH"/>
</dbReference>
<sequence>MPMIRKGYVITSLISAMVGAALVWFAAGDRQDRVIDDWIPLNMEIAAAVSLQETAAEPQVETTTPPEAVPATTDTIQTPAPAETAVTLPLQTSQLENAAAVSNVISINTASMAELMEIPGIGEKKAQAIIEYRTSHGLFKTVEDLTKVKGIGDKMLEKMKPHIGL</sequence>
<keyword evidence="4" id="KW-1185">Reference proteome</keyword>
<organism evidence="3 4">
    <name type="scientific">Paenibacillus brevis</name>
    <dbReference type="NCBI Taxonomy" id="2841508"/>
    <lineage>
        <taxon>Bacteria</taxon>
        <taxon>Bacillati</taxon>
        <taxon>Bacillota</taxon>
        <taxon>Bacilli</taxon>
        <taxon>Bacillales</taxon>
        <taxon>Paenibacillaceae</taxon>
        <taxon>Paenibacillus</taxon>
    </lineage>
</organism>
<keyword evidence="1" id="KW-0472">Membrane</keyword>